<dbReference type="InterPro" id="IPR012340">
    <property type="entry name" value="NA-bd_OB-fold"/>
</dbReference>
<sequence length="95" mass="10651">MGTRIHASVGEQLIKKFDDKLREGDAIVVQLFKVYDAIGEYRTTPHPYKIGFFQTTFVGKADDFPSAVPENYLADFSDILESVSCTVKECGWPNS</sequence>
<proteinExistence type="predicted"/>
<dbReference type="CDD" id="cd04480">
    <property type="entry name" value="RPA1_DBD_A_like"/>
    <property type="match status" value="1"/>
</dbReference>
<evidence type="ECO:0000259" key="1">
    <source>
        <dbReference type="Pfam" id="PF02721"/>
    </source>
</evidence>
<name>A0A3P5YHQ9_BRACM</name>
<dbReference type="Gene3D" id="2.40.50.140">
    <property type="entry name" value="Nucleic acid-binding proteins"/>
    <property type="match status" value="1"/>
</dbReference>
<dbReference type="AlphaFoldDB" id="A0A3P5YHQ9"/>
<reference evidence="2" key="1">
    <citation type="submission" date="2018-11" db="EMBL/GenBank/DDBJ databases">
        <authorList>
            <consortium name="Genoscope - CEA"/>
            <person name="William W."/>
        </authorList>
    </citation>
    <scope>NUCLEOTIDE SEQUENCE</scope>
</reference>
<dbReference type="EMBL" id="LR031569">
    <property type="protein sequence ID" value="VDC66739.1"/>
    <property type="molecule type" value="Genomic_DNA"/>
</dbReference>
<accession>A0A3P5YHQ9</accession>
<dbReference type="SUPFAM" id="SSF50249">
    <property type="entry name" value="Nucleic acid-binding proteins"/>
    <property type="match status" value="1"/>
</dbReference>
<protein>
    <recommendedName>
        <fullName evidence="1">Replication protein A 70 kDa DNA-binding subunit B/D first OB fold domain-containing protein</fullName>
    </recommendedName>
</protein>
<dbReference type="Pfam" id="PF02721">
    <property type="entry name" value="DUF223"/>
    <property type="match status" value="1"/>
</dbReference>
<evidence type="ECO:0000313" key="2">
    <source>
        <dbReference type="EMBL" id="VDC66739.1"/>
    </source>
</evidence>
<gene>
    <name evidence="2" type="ORF">BRAA06T25279Z</name>
</gene>
<dbReference type="InterPro" id="IPR003871">
    <property type="entry name" value="RFA1B/D_OB_1st"/>
</dbReference>
<feature type="domain" description="Replication protein A 70 kDa DNA-binding subunit B/D first OB fold" evidence="1">
    <location>
        <begin position="2"/>
        <end position="60"/>
    </location>
</feature>
<organism evidence="2">
    <name type="scientific">Brassica campestris</name>
    <name type="common">Field mustard</name>
    <dbReference type="NCBI Taxonomy" id="3711"/>
    <lineage>
        <taxon>Eukaryota</taxon>
        <taxon>Viridiplantae</taxon>
        <taxon>Streptophyta</taxon>
        <taxon>Embryophyta</taxon>
        <taxon>Tracheophyta</taxon>
        <taxon>Spermatophyta</taxon>
        <taxon>Magnoliopsida</taxon>
        <taxon>eudicotyledons</taxon>
        <taxon>Gunneridae</taxon>
        <taxon>Pentapetalae</taxon>
        <taxon>rosids</taxon>
        <taxon>malvids</taxon>
        <taxon>Brassicales</taxon>
        <taxon>Brassicaceae</taxon>
        <taxon>Brassiceae</taxon>
        <taxon>Brassica</taxon>
    </lineage>
</organism>